<dbReference type="PANTHER" id="PTHR22911:SF103">
    <property type="entry name" value="BLR2811 PROTEIN"/>
    <property type="match status" value="1"/>
</dbReference>
<feature type="transmembrane region" description="Helical" evidence="1">
    <location>
        <begin position="251"/>
        <end position="268"/>
    </location>
</feature>
<feature type="transmembrane region" description="Helical" evidence="1">
    <location>
        <begin position="114"/>
        <end position="132"/>
    </location>
</feature>
<name>A0A371BE21_9BRAD</name>
<proteinExistence type="predicted"/>
<evidence type="ECO:0000313" key="3">
    <source>
        <dbReference type="EMBL" id="RDV05757.1"/>
    </source>
</evidence>
<dbReference type="Proteomes" id="UP000263993">
    <property type="component" value="Unassembled WGS sequence"/>
</dbReference>
<keyword evidence="1" id="KW-1133">Transmembrane helix</keyword>
<dbReference type="EMBL" id="QRGO01000001">
    <property type="protein sequence ID" value="RDV05757.1"/>
    <property type="molecule type" value="Genomic_DNA"/>
</dbReference>
<dbReference type="PANTHER" id="PTHR22911">
    <property type="entry name" value="ACYL-MALONYL CONDENSING ENZYME-RELATED"/>
    <property type="match status" value="1"/>
</dbReference>
<keyword evidence="4" id="KW-1185">Reference proteome</keyword>
<dbReference type="SUPFAM" id="SSF103481">
    <property type="entry name" value="Multidrug resistance efflux transporter EmrE"/>
    <property type="match status" value="2"/>
</dbReference>
<keyword evidence="1" id="KW-0472">Membrane</keyword>
<dbReference type="Pfam" id="PF00892">
    <property type="entry name" value="EamA"/>
    <property type="match status" value="2"/>
</dbReference>
<comment type="caution">
    <text evidence="3">The sequence shown here is derived from an EMBL/GenBank/DDBJ whole genome shotgun (WGS) entry which is preliminary data.</text>
</comment>
<feature type="transmembrane region" description="Helical" evidence="1">
    <location>
        <begin position="170"/>
        <end position="188"/>
    </location>
</feature>
<evidence type="ECO:0000313" key="4">
    <source>
        <dbReference type="Proteomes" id="UP000263993"/>
    </source>
</evidence>
<dbReference type="GO" id="GO:0016020">
    <property type="term" value="C:membrane"/>
    <property type="evidence" value="ECO:0007669"/>
    <property type="project" value="InterPro"/>
</dbReference>
<sequence length="285" mass="31142">MCGAVATFSCLDTTAKYLVQSMDPLQITWARYTGAFVLVLIFLNPFKRPGMMVTQRPLLQIGRSILLLGSSALNFFAVRYLQLDEALAILFATPFLVAVLGSQVLGERVGSHRWIAIGIGFVGVLIVTRPGIGGMHPAALLSVAGAICYTLYSVSTRLLARTDSTETTTFYTNMVGAVVLTPVVYFVWSTPQSIFLAFLMGMTGFFGGFGHYLLVRGHRLAPASTLSPFIYTQMVWTSSLGFLVFGDVPHFWTIVGSVVVIGSGLYLLHYERKVGKTMIQAEENQ</sequence>
<dbReference type="OrthoDB" id="9815809at2"/>
<feature type="transmembrane region" description="Helical" evidence="1">
    <location>
        <begin position="58"/>
        <end position="80"/>
    </location>
</feature>
<evidence type="ECO:0000256" key="1">
    <source>
        <dbReference type="SAM" id="Phobius"/>
    </source>
</evidence>
<dbReference type="InterPro" id="IPR000620">
    <property type="entry name" value="EamA_dom"/>
</dbReference>
<gene>
    <name evidence="3" type="ORF">DXH78_07240</name>
</gene>
<feature type="transmembrane region" description="Helical" evidence="1">
    <location>
        <begin position="86"/>
        <end position="105"/>
    </location>
</feature>
<protein>
    <submittedName>
        <fullName evidence="3">DMT family transporter</fullName>
    </submittedName>
</protein>
<feature type="transmembrane region" description="Helical" evidence="1">
    <location>
        <begin position="29"/>
        <end position="46"/>
    </location>
</feature>
<organism evidence="3 4">
    <name type="scientific">Undibacter mobilis</name>
    <dbReference type="NCBI Taxonomy" id="2292256"/>
    <lineage>
        <taxon>Bacteria</taxon>
        <taxon>Pseudomonadati</taxon>
        <taxon>Pseudomonadota</taxon>
        <taxon>Alphaproteobacteria</taxon>
        <taxon>Hyphomicrobiales</taxon>
        <taxon>Nitrobacteraceae</taxon>
        <taxon>Undibacter</taxon>
    </lineage>
</organism>
<reference evidence="4" key="1">
    <citation type="submission" date="2018-08" db="EMBL/GenBank/DDBJ databases">
        <authorList>
            <person name="Kim S.-J."/>
            <person name="Jung G.-Y."/>
        </authorList>
    </citation>
    <scope>NUCLEOTIDE SEQUENCE [LARGE SCALE GENOMIC DNA]</scope>
    <source>
        <strain evidence="4">GY_H</strain>
    </source>
</reference>
<feature type="transmembrane region" description="Helical" evidence="1">
    <location>
        <begin position="194"/>
        <end position="214"/>
    </location>
</feature>
<dbReference type="InterPro" id="IPR037185">
    <property type="entry name" value="EmrE-like"/>
</dbReference>
<feature type="domain" description="EamA" evidence="2">
    <location>
        <begin position="2"/>
        <end position="128"/>
    </location>
</feature>
<accession>A0A371BE21</accession>
<dbReference type="AlphaFoldDB" id="A0A371BE21"/>
<feature type="transmembrane region" description="Helical" evidence="1">
    <location>
        <begin position="138"/>
        <end position="158"/>
    </location>
</feature>
<evidence type="ECO:0000259" key="2">
    <source>
        <dbReference type="Pfam" id="PF00892"/>
    </source>
</evidence>
<feature type="transmembrane region" description="Helical" evidence="1">
    <location>
        <begin position="226"/>
        <end position="245"/>
    </location>
</feature>
<feature type="domain" description="EamA" evidence="2">
    <location>
        <begin position="138"/>
        <end position="263"/>
    </location>
</feature>
<keyword evidence="1" id="KW-0812">Transmembrane</keyword>